<dbReference type="InterPro" id="IPR011059">
    <property type="entry name" value="Metal-dep_hydrolase_composite"/>
</dbReference>
<dbReference type="PANTHER" id="PTHR43794">
    <property type="entry name" value="AMINOHYDROLASE SSNA-RELATED"/>
    <property type="match status" value="1"/>
</dbReference>
<dbReference type="EC" id="3.5.4.31" evidence="4"/>
<dbReference type="EC" id="3.5.4.28" evidence="4"/>
<evidence type="ECO:0000256" key="1">
    <source>
        <dbReference type="ARBA" id="ARBA00022723"/>
    </source>
</evidence>
<evidence type="ECO:0000313" key="6">
    <source>
        <dbReference type="EMBL" id="SEM16006.1"/>
    </source>
</evidence>
<dbReference type="EMBL" id="FOBS01000005">
    <property type="protein sequence ID" value="SEM16006.1"/>
    <property type="molecule type" value="Genomic_DNA"/>
</dbReference>
<feature type="binding site" evidence="4">
    <location>
        <position position="225"/>
    </location>
    <ligand>
        <name>substrate</name>
    </ligand>
</feature>
<dbReference type="Gene3D" id="3.20.20.140">
    <property type="entry name" value="Metal-dependent hydrolases"/>
    <property type="match status" value="1"/>
</dbReference>
<dbReference type="Gene3D" id="2.30.40.10">
    <property type="entry name" value="Urease, subunit C, domain 1"/>
    <property type="match status" value="1"/>
</dbReference>
<dbReference type="FunFam" id="3.20.20.140:FF:000014">
    <property type="entry name" value="5-methylthioadenosine/S-adenosylhomocysteine deaminase"/>
    <property type="match status" value="1"/>
</dbReference>
<dbReference type="RefSeq" id="WP_093882675.1">
    <property type="nucleotide sequence ID" value="NZ_FOBS01000005.1"/>
</dbReference>
<dbReference type="InterPro" id="IPR032466">
    <property type="entry name" value="Metal_Hydrolase"/>
</dbReference>
<dbReference type="SUPFAM" id="SSF51338">
    <property type="entry name" value="Composite domain of metallo-dependent hydrolases"/>
    <property type="match status" value="2"/>
</dbReference>
<protein>
    <recommendedName>
        <fullName evidence="4">5-methylthioadenosine/S-adenosylhomocysteine deaminase</fullName>
        <shortName evidence="4">MTA/SAH deaminase</shortName>
        <ecNumber evidence="4">3.5.4.28</ecNumber>
        <ecNumber evidence="4">3.5.4.31</ecNumber>
    </recommendedName>
</protein>
<evidence type="ECO:0000256" key="3">
    <source>
        <dbReference type="ARBA" id="ARBA00022833"/>
    </source>
</evidence>
<dbReference type="GO" id="GO:0046872">
    <property type="term" value="F:metal ion binding"/>
    <property type="evidence" value="ECO:0007669"/>
    <property type="project" value="UniProtKB-KW"/>
</dbReference>
<accession>A0A1H7W396</accession>
<dbReference type="GO" id="GO:0090614">
    <property type="term" value="F:5'-methylthioadenosine deaminase activity"/>
    <property type="evidence" value="ECO:0007669"/>
    <property type="project" value="UniProtKB-UniRule"/>
</dbReference>
<comment type="similarity">
    <text evidence="4">Belongs to the metallo-dependent hydrolases superfamily. MTA/SAH deaminase family.</text>
</comment>
<dbReference type="GO" id="GO:0050270">
    <property type="term" value="F:S-adenosylhomocysteine deaminase activity"/>
    <property type="evidence" value="ECO:0007669"/>
    <property type="project" value="UniProtKB-UniRule"/>
</dbReference>
<dbReference type="STRING" id="43775.SAMN04489760_105149"/>
<comment type="caution">
    <text evidence="4">Lacks conserved residue(s) required for the propagation of feature annotation.</text>
</comment>
<sequence>MIETDLDLLIYGSLLLTMSKEETVIENPVLGIRDGKIVFVMKDEAFPEDAYRAKKILNRRNTLIMPGLVNTHTHLAMTCFRGMADDLPLMTWLNEHIFPAEAQHVNPEMVYAGSLLAMAEMILSGTTTFSDGYFFVDSVTRAAKEAGMRAVISQGFIDFPTPDTPDTSRQMDAVRRLLSEQKFASPLIQPALFCHSPYTCSPETLVRIKEAAREADILYILHLSETREEVSLIQDRYGKRPALHLRDLDVLDSKTLVVHCAWLDEEEQDILAKWNVRVSHAPQSNMKLAAGIAPIPAMQARGITIGLGTDGSASNNDLDLFLEMDTAAKIHKVAALDPTVMNARQVVRMATLDGARALGMEDRVGSIEVGKAADLIILDLNQPHLTPMYNPYSHLVYAVSGADVLTSIINGKVVMEDRKLCHLDLEAIMKEVNKIAKRIRNSRLK</sequence>
<comment type="cofactor">
    <cofactor evidence="4">
        <name>Zn(2+)</name>
        <dbReference type="ChEBI" id="CHEBI:29105"/>
    </cofactor>
    <text evidence="4">Binds 1 zinc ion per subunit.</text>
</comment>
<keyword evidence="3 4" id="KW-0862">Zinc</keyword>
<feature type="binding site" evidence="4">
    <location>
        <position position="222"/>
    </location>
    <ligand>
        <name>Zn(2+)</name>
        <dbReference type="ChEBI" id="CHEBI:29105"/>
    </ligand>
</feature>
<evidence type="ECO:0000313" key="7">
    <source>
        <dbReference type="Proteomes" id="UP000198744"/>
    </source>
</evidence>
<dbReference type="SUPFAM" id="SSF51556">
    <property type="entry name" value="Metallo-dependent hydrolases"/>
    <property type="match status" value="1"/>
</dbReference>
<comment type="function">
    <text evidence="4">Catalyzes the deamination of 5-methylthioadenosine and S-adenosyl-L-homocysteine into 5-methylthioinosine and S-inosyl-L-homocysteine, respectively. Is also able to deaminate adenosine.</text>
</comment>
<dbReference type="Pfam" id="PF01979">
    <property type="entry name" value="Amidohydro_1"/>
    <property type="match status" value="1"/>
</dbReference>
<feature type="binding site" evidence="4">
    <location>
        <position position="101"/>
    </location>
    <ligand>
        <name>substrate</name>
    </ligand>
</feature>
<dbReference type="HAMAP" id="MF_01281">
    <property type="entry name" value="MTA_SAH_deamin"/>
    <property type="match status" value="1"/>
</dbReference>
<feature type="binding site" evidence="4">
    <location>
        <position position="195"/>
    </location>
    <ligand>
        <name>substrate</name>
    </ligand>
</feature>
<feature type="binding site" evidence="4">
    <location>
        <position position="72"/>
    </location>
    <ligand>
        <name>Zn(2+)</name>
        <dbReference type="ChEBI" id="CHEBI:29105"/>
    </ligand>
</feature>
<proteinExistence type="inferred from homology"/>
<keyword evidence="1 4" id="KW-0479">Metal-binding</keyword>
<feature type="binding site" evidence="4">
    <location>
        <position position="310"/>
    </location>
    <ligand>
        <name>Zn(2+)</name>
        <dbReference type="ChEBI" id="CHEBI:29105"/>
    </ligand>
</feature>
<organism evidence="6 7">
    <name type="scientific">Syntrophus gentianae</name>
    <dbReference type="NCBI Taxonomy" id="43775"/>
    <lineage>
        <taxon>Bacteria</taxon>
        <taxon>Pseudomonadati</taxon>
        <taxon>Thermodesulfobacteriota</taxon>
        <taxon>Syntrophia</taxon>
        <taxon>Syntrophales</taxon>
        <taxon>Syntrophaceae</taxon>
        <taxon>Syntrophus</taxon>
    </lineage>
</organism>
<dbReference type="CDD" id="cd01298">
    <property type="entry name" value="ATZ_TRZ_like"/>
    <property type="match status" value="1"/>
</dbReference>
<dbReference type="InterPro" id="IPR023512">
    <property type="entry name" value="Deaminase_MtaD/DadD"/>
</dbReference>
<gene>
    <name evidence="4" type="primary">mtaD</name>
    <name evidence="6" type="ORF">SAMN04489760_105149</name>
</gene>
<comment type="catalytic activity">
    <reaction evidence="4">
        <text>S-methyl-5'-thioadenosine + H2O + H(+) = S-methyl-5'-thioinosine + NH4(+)</text>
        <dbReference type="Rhea" id="RHEA:25025"/>
        <dbReference type="ChEBI" id="CHEBI:15377"/>
        <dbReference type="ChEBI" id="CHEBI:15378"/>
        <dbReference type="ChEBI" id="CHEBI:17509"/>
        <dbReference type="ChEBI" id="CHEBI:28938"/>
        <dbReference type="ChEBI" id="CHEBI:48595"/>
        <dbReference type="EC" id="3.5.4.31"/>
    </reaction>
</comment>
<comment type="catalytic activity">
    <reaction evidence="4">
        <text>S-adenosyl-L-homocysteine + H2O + H(+) = S-inosyl-L-homocysteine + NH4(+)</text>
        <dbReference type="Rhea" id="RHEA:20716"/>
        <dbReference type="ChEBI" id="CHEBI:15377"/>
        <dbReference type="ChEBI" id="CHEBI:15378"/>
        <dbReference type="ChEBI" id="CHEBI:28938"/>
        <dbReference type="ChEBI" id="CHEBI:57856"/>
        <dbReference type="ChEBI" id="CHEBI:57985"/>
        <dbReference type="EC" id="3.5.4.28"/>
    </reaction>
</comment>
<dbReference type="PANTHER" id="PTHR43794:SF11">
    <property type="entry name" value="AMIDOHYDROLASE-RELATED DOMAIN-CONTAINING PROTEIN"/>
    <property type="match status" value="1"/>
</dbReference>
<evidence type="ECO:0000259" key="5">
    <source>
        <dbReference type="Pfam" id="PF01979"/>
    </source>
</evidence>
<evidence type="ECO:0000256" key="2">
    <source>
        <dbReference type="ARBA" id="ARBA00022801"/>
    </source>
</evidence>
<feature type="domain" description="Amidohydrolase-related" evidence="5">
    <location>
        <begin position="64"/>
        <end position="414"/>
    </location>
</feature>
<dbReference type="Proteomes" id="UP000198744">
    <property type="component" value="Unassembled WGS sequence"/>
</dbReference>
<dbReference type="AlphaFoldDB" id="A0A1H7W396"/>
<feature type="binding site" evidence="4">
    <location>
        <position position="74"/>
    </location>
    <ligand>
        <name>Zn(2+)</name>
        <dbReference type="ChEBI" id="CHEBI:29105"/>
    </ligand>
</feature>
<keyword evidence="2 4" id="KW-0378">Hydrolase</keyword>
<name>A0A1H7W396_9BACT</name>
<dbReference type="InterPro" id="IPR006680">
    <property type="entry name" value="Amidohydro-rel"/>
</dbReference>
<dbReference type="OrthoDB" id="9807210at2"/>
<keyword evidence="7" id="KW-1185">Reference proteome</keyword>
<evidence type="ECO:0000256" key="4">
    <source>
        <dbReference type="HAMAP-Rule" id="MF_01281"/>
    </source>
</evidence>
<feature type="binding site" evidence="4">
    <location>
        <position position="310"/>
    </location>
    <ligand>
        <name>substrate</name>
    </ligand>
</feature>
<dbReference type="InterPro" id="IPR050287">
    <property type="entry name" value="MTA/SAH_deaminase"/>
</dbReference>
<reference evidence="6 7" key="1">
    <citation type="submission" date="2016-10" db="EMBL/GenBank/DDBJ databases">
        <authorList>
            <person name="de Groot N.N."/>
        </authorList>
    </citation>
    <scope>NUCLEOTIDE SEQUENCE [LARGE SCALE GENOMIC DNA]</scope>
    <source>
        <strain evidence="6 7">DSM 8423</strain>
    </source>
</reference>